<dbReference type="Gene3D" id="3.50.30.30">
    <property type="match status" value="1"/>
</dbReference>
<keyword evidence="7 9" id="KW-0720">Serine protease</keyword>
<dbReference type="InterPro" id="IPR041469">
    <property type="entry name" value="Subtilisin-like_FN3"/>
</dbReference>
<comment type="caution">
    <text evidence="14">The sequence shown here is derived from an EMBL/GenBank/DDBJ whole genome shotgun (WGS) entry which is preliminary data.</text>
</comment>
<feature type="signal peptide" evidence="10">
    <location>
        <begin position="1"/>
        <end position="32"/>
    </location>
</feature>
<dbReference type="InterPro" id="IPR010259">
    <property type="entry name" value="S8pro/Inhibitor_I9"/>
</dbReference>
<dbReference type="FunFam" id="3.30.70.80:FF:000003">
    <property type="entry name" value="Subtilisin-like protease SBT1.9"/>
    <property type="match status" value="1"/>
</dbReference>
<protein>
    <submittedName>
        <fullName evidence="14">Uncharacterized protein</fullName>
    </submittedName>
</protein>
<dbReference type="InterPro" id="IPR000209">
    <property type="entry name" value="Peptidase_S8/S53_dom"/>
</dbReference>
<evidence type="ECO:0000256" key="5">
    <source>
        <dbReference type="ARBA" id="ARBA00022729"/>
    </source>
</evidence>
<dbReference type="InterPro" id="IPR036852">
    <property type="entry name" value="Peptidase_S8/S53_dom_sf"/>
</dbReference>
<evidence type="ECO:0000256" key="8">
    <source>
        <dbReference type="PIRSR" id="PIRSR615500-1"/>
    </source>
</evidence>
<feature type="active site" description="Charge relay system" evidence="8 9">
    <location>
        <position position="217"/>
    </location>
</feature>
<dbReference type="GO" id="GO:0004252">
    <property type="term" value="F:serine-type endopeptidase activity"/>
    <property type="evidence" value="ECO:0007669"/>
    <property type="project" value="UniProtKB-UniRule"/>
</dbReference>
<dbReference type="GO" id="GO:0006508">
    <property type="term" value="P:proteolysis"/>
    <property type="evidence" value="ECO:0007669"/>
    <property type="project" value="UniProtKB-KW"/>
</dbReference>
<dbReference type="Gene3D" id="2.60.40.2310">
    <property type="match status" value="1"/>
</dbReference>
<evidence type="ECO:0000313" key="14">
    <source>
        <dbReference type="EMBL" id="CAI0442515.1"/>
    </source>
</evidence>
<evidence type="ECO:0000256" key="1">
    <source>
        <dbReference type="ARBA" id="ARBA00004613"/>
    </source>
</evidence>
<evidence type="ECO:0000256" key="2">
    <source>
        <dbReference type="ARBA" id="ARBA00011073"/>
    </source>
</evidence>
<dbReference type="GO" id="GO:0005576">
    <property type="term" value="C:extracellular region"/>
    <property type="evidence" value="ECO:0007669"/>
    <property type="project" value="UniProtKB-SubCell"/>
</dbReference>
<evidence type="ECO:0000256" key="3">
    <source>
        <dbReference type="ARBA" id="ARBA00022525"/>
    </source>
</evidence>
<keyword evidence="5 10" id="KW-0732">Signal</keyword>
<dbReference type="Gene3D" id="3.40.50.200">
    <property type="entry name" value="Peptidase S8/S53 domain"/>
    <property type="match status" value="1"/>
</dbReference>
<dbReference type="PRINTS" id="PR00723">
    <property type="entry name" value="SUBTILISIN"/>
</dbReference>
<evidence type="ECO:0000259" key="13">
    <source>
        <dbReference type="Pfam" id="PF17766"/>
    </source>
</evidence>
<dbReference type="InterPro" id="IPR045051">
    <property type="entry name" value="SBT"/>
</dbReference>
<dbReference type="PROSITE" id="PS51892">
    <property type="entry name" value="SUBTILASE"/>
    <property type="match status" value="1"/>
</dbReference>
<evidence type="ECO:0000256" key="10">
    <source>
        <dbReference type="SAM" id="SignalP"/>
    </source>
</evidence>
<dbReference type="PANTHER" id="PTHR10795">
    <property type="entry name" value="PROPROTEIN CONVERTASE SUBTILISIN/KEXIN"/>
    <property type="match status" value="1"/>
</dbReference>
<evidence type="ECO:0000259" key="12">
    <source>
        <dbReference type="Pfam" id="PF05922"/>
    </source>
</evidence>
<dbReference type="Proteomes" id="UP001154282">
    <property type="component" value="Unassembled WGS sequence"/>
</dbReference>
<evidence type="ECO:0000313" key="15">
    <source>
        <dbReference type="Proteomes" id="UP001154282"/>
    </source>
</evidence>
<comment type="subcellular location">
    <subcellularLocation>
        <location evidence="1">Secreted</location>
    </subcellularLocation>
</comment>
<dbReference type="Pfam" id="PF05922">
    <property type="entry name" value="Inhibitor_I9"/>
    <property type="match status" value="1"/>
</dbReference>
<dbReference type="InterPro" id="IPR034197">
    <property type="entry name" value="Peptidases_S8_3"/>
</dbReference>
<evidence type="ECO:0000256" key="9">
    <source>
        <dbReference type="PROSITE-ProRule" id="PRU01240"/>
    </source>
</evidence>
<accession>A0AAV0M9M5</accession>
<gene>
    <name evidence="14" type="ORF">LITE_LOCUS27283</name>
</gene>
<evidence type="ECO:0000256" key="6">
    <source>
        <dbReference type="ARBA" id="ARBA00022801"/>
    </source>
</evidence>
<dbReference type="InterPro" id="IPR037045">
    <property type="entry name" value="S8pro/Inhibitor_I9_sf"/>
</dbReference>
<dbReference type="EMBL" id="CAMGYJ010000007">
    <property type="protein sequence ID" value="CAI0442515.1"/>
    <property type="molecule type" value="Genomic_DNA"/>
</dbReference>
<comment type="similarity">
    <text evidence="2 9">Belongs to the peptidase S8 family.</text>
</comment>
<dbReference type="CDD" id="cd02120">
    <property type="entry name" value="PA_subtilisin_like"/>
    <property type="match status" value="1"/>
</dbReference>
<feature type="domain" description="Subtilisin-like protease fibronectin type-III" evidence="13">
    <location>
        <begin position="671"/>
        <end position="787"/>
    </location>
</feature>
<proteinExistence type="inferred from homology"/>
<dbReference type="Gene3D" id="3.30.70.80">
    <property type="entry name" value="Peptidase S8 propeptide/proteinase inhibitor I9"/>
    <property type="match status" value="1"/>
</dbReference>
<keyword evidence="6 9" id="KW-0378">Hydrolase</keyword>
<keyword evidence="15" id="KW-1185">Reference proteome</keyword>
<dbReference type="InterPro" id="IPR015500">
    <property type="entry name" value="Peptidase_S8_subtilisin-rel"/>
</dbReference>
<feature type="domain" description="Inhibitor I9" evidence="12">
    <location>
        <begin position="40"/>
        <end position="118"/>
    </location>
</feature>
<sequence>MASQSNAIFSLLTTTTILLLLLLPFNLNSSLASSSSSEHYIIFMDSAAMPKVFSTKHHWHLAILSSLTAAGGTPASSKLIHSYSHVIDGFSCTLTSSELDALRNSDGYLHSIKDVPVKPYTTHSVEFLGLRGGGGCSASAAWEASNYGEGMIIGLIDTGVWPESRSFGDHGMGPVPARWRGECAQFNASLCNKKLIGARSFHLQGGTNSSARDDTGHGTHTASTAAGNFVAGASFFGYGPGTAKGVAPRAHVAMYKVLQADEGFASDTVKAIDQAIEDGVDVLSMSVGPGSDDIVTSLYDDPVAIATFAAMEKNVFVSMAGGNYGPDPKTLGNSSPWTLVVAAGSTDREFRAELHLGNRGVSVSGLSLYPGSYVSAQAPIVFMGDCLNTTTGESLKDKIVVCQEKNQTLGLGYQLSNLLNSSAAGAVFIVGAESLKSYVERLNMQTWLPAVFMTLEEGGEEVKKYINCSSKNEPRVARLRFGITNLDGRPAPMVAGYSSRGPSPASPYVLKPDIMGPGSLILAAWPPTVEVATVTDSNPPFYSTLYSDYKIESGTSMACPHLAGVAALVKKAHPDWSPAAIRSAMMTTADALDLSDEPIKDFGTLGKTAATGLDMGAGQVNTNKAVDPGLVYDLHASDYVSLLCAMNFTKNQIKAFTRSSSAADCSNPSLDLNYPSFIALFAKKNYSTSCQPSNLQVAEFHRTLTNVGEATACYRAVVTPLKRFVTRVVPEKLEFKHKGEKLGYKLVLERVEEEESPPADEEEEFVASGYLKWVEVGGTHVVQSPIVATNSKFEL</sequence>
<evidence type="ECO:0000256" key="7">
    <source>
        <dbReference type="ARBA" id="ARBA00022825"/>
    </source>
</evidence>
<keyword evidence="4 9" id="KW-0645">Protease</keyword>
<evidence type="ECO:0000259" key="11">
    <source>
        <dbReference type="Pfam" id="PF00082"/>
    </source>
</evidence>
<organism evidence="14 15">
    <name type="scientific">Linum tenue</name>
    <dbReference type="NCBI Taxonomy" id="586396"/>
    <lineage>
        <taxon>Eukaryota</taxon>
        <taxon>Viridiplantae</taxon>
        <taxon>Streptophyta</taxon>
        <taxon>Embryophyta</taxon>
        <taxon>Tracheophyta</taxon>
        <taxon>Spermatophyta</taxon>
        <taxon>Magnoliopsida</taxon>
        <taxon>eudicotyledons</taxon>
        <taxon>Gunneridae</taxon>
        <taxon>Pentapetalae</taxon>
        <taxon>rosids</taxon>
        <taxon>fabids</taxon>
        <taxon>Malpighiales</taxon>
        <taxon>Linaceae</taxon>
        <taxon>Linum</taxon>
    </lineage>
</organism>
<name>A0AAV0M9M5_9ROSI</name>
<feature type="chain" id="PRO_5043976095" evidence="10">
    <location>
        <begin position="33"/>
        <end position="795"/>
    </location>
</feature>
<dbReference type="SUPFAM" id="SSF52743">
    <property type="entry name" value="Subtilisin-like"/>
    <property type="match status" value="1"/>
</dbReference>
<feature type="domain" description="Peptidase S8/S53" evidence="11">
    <location>
        <begin position="148"/>
        <end position="592"/>
    </location>
</feature>
<feature type="active site" description="Charge relay system" evidence="8 9">
    <location>
        <position position="157"/>
    </location>
</feature>
<keyword evidence="3" id="KW-0964">Secreted</keyword>
<dbReference type="Pfam" id="PF00082">
    <property type="entry name" value="Peptidase_S8"/>
    <property type="match status" value="1"/>
</dbReference>
<feature type="active site" description="Charge relay system" evidence="8 9">
    <location>
        <position position="556"/>
    </location>
</feature>
<dbReference type="CDD" id="cd04852">
    <property type="entry name" value="Peptidases_S8_3"/>
    <property type="match status" value="1"/>
</dbReference>
<evidence type="ECO:0000256" key="4">
    <source>
        <dbReference type="ARBA" id="ARBA00022670"/>
    </source>
</evidence>
<reference evidence="14" key="1">
    <citation type="submission" date="2022-08" db="EMBL/GenBank/DDBJ databases">
        <authorList>
            <person name="Gutierrez-Valencia J."/>
        </authorList>
    </citation>
    <scope>NUCLEOTIDE SEQUENCE</scope>
</reference>
<dbReference type="Pfam" id="PF17766">
    <property type="entry name" value="fn3_6"/>
    <property type="match status" value="1"/>
</dbReference>
<dbReference type="AlphaFoldDB" id="A0AAV0M9M5"/>